<dbReference type="InterPro" id="IPR001878">
    <property type="entry name" value="Znf_CCHC"/>
</dbReference>
<proteinExistence type="predicted"/>
<evidence type="ECO:0000256" key="1">
    <source>
        <dbReference type="PROSITE-ProRule" id="PRU00047"/>
    </source>
</evidence>
<dbReference type="PANTHER" id="PTHR31286:SF99">
    <property type="entry name" value="DUF4283 DOMAIN-CONTAINING PROTEIN"/>
    <property type="match status" value="1"/>
</dbReference>
<dbReference type="KEGG" id="tcc:108661610"/>
<gene>
    <name evidence="4" type="primary">LOC108661610</name>
</gene>
<dbReference type="RefSeq" id="XP_017974558.1">
    <property type="nucleotide sequence ID" value="XM_018119069.1"/>
</dbReference>
<protein>
    <submittedName>
        <fullName evidence="4">Uncharacterized protein LOC108661610</fullName>
    </submittedName>
</protein>
<evidence type="ECO:0000259" key="2">
    <source>
        <dbReference type="PROSITE" id="PS50158"/>
    </source>
</evidence>
<dbReference type="InterPro" id="IPR025558">
    <property type="entry name" value="DUF4283"/>
</dbReference>
<dbReference type="AlphaFoldDB" id="A0AB32W5T7"/>
<accession>A0AB32W5T7</accession>
<dbReference type="PROSITE" id="PS50158">
    <property type="entry name" value="ZF_CCHC"/>
    <property type="match status" value="1"/>
</dbReference>
<name>A0AB32W5T7_THECC</name>
<keyword evidence="1" id="KW-0863">Zinc-finger</keyword>
<dbReference type="Pfam" id="PF14111">
    <property type="entry name" value="DUF4283"/>
    <property type="match status" value="1"/>
</dbReference>
<feature type="domain" description="CCHC-type" evidence="2">
    <location>
        <begin position="199"/>
        <end position="212"/>
    </location>
</feature>
<evidence type="ECO:0000313" key="4">
    <source>
        <dbReference type="RefSeq" id="XP_017974558.1"/>
    </source>
</evidence>
<keyword evidence="1" id="KW-0479">Metal-binding</keyword>
<dbReference type="GO" id="GO:0003676">
    <property type="term" value="F:nucleic acid binding"/>
    <property type="evidence" value="ECO:0007669"/>
    <property type="project" value="InterPro"/>
</dbReference>
<dbReference type="InterPro" id="IPR040256">
    <property type="entry name" value="At4g02000-like"/>
</dbReference>
<reference evidence="3" key="1">
    <citation type="journal article" date="1997" name="Nucleic Acids Res.">
        <title>tRNAscan-SE: a program for improved detection of transfer RNA genes in genomic sequence.</title>
        <authorList>
            <person name="Lowe T.M."/>
            <person name="Eddy S.R."/>
        </authorList>
    </citation>
    <scope>NUCLEOTIDE SEQUENCE [LARGE SCALE GENOMIC DNA]</scope>
    <source>
        <strain evidence="3">r\B97-61/B2</strain>
    </source>
</reference>
<keyword evidence="1" id="KW-0862">Zinc</keyword>
<dbReference type="Gramene" id="Tc04v2_t012440.1">
    <property type="protein sequence ID" value="Tc04v2_p012440.1"/>
    <property type="gene ID" value="Tc04v2_g012440"/>
</dbReference>
<dbReference type="GeneID" id="108661610"/>
<dbReference type="PANTHER" id="PTHR31286">
    <property type="entry name" value="GLYCINE-RICH CELL WALL STRUCTURAL PROTEIN 1.8-LIKE"/>
    <property type="match status" value="1"/>
</dbReference>
<reference evidence="4" key="2">
    <citation type="submission" date="2025-08" db="UniProtKB">
        <authorList>
            <consortium name="RefSeq"/>
        </authorList>
    </citation>
    <scope>IDENTIFICATION</scope>
</reference>
<organism evidence="3 4">
    <name type="scientific">Theobroma cacao</name>
    <name type="common">Cacao</name>
    <name type="synonym">Cocoa</name>
    <dbReference type="NCBI Taxonomy" id="3641"/>
    <lineage>
        <taxon>Eukaryota</taxon>
        <taxon>Viridiplantae</taxon>
        <taxon>Streptophyta</taxon>
        <taxon>Embryophyta</taxon>
        <taxon>Tracheophyta</taxon>
        <taxon>Spermatophyta</taxon>
        <taxon>Magnoliopsida</taxon>
        <taxon>eudicotyledons</taxon>
        <taxon>Gunneridae</taxon>
        <taxon>Pentapetalae</taxon>
        <taxon>rosids</taxon>
        <taxon>malvids</taxon>
        <taxon>Malvales</taxon>
        <taxon>Malvaceae</taxon>
        <taxon>Byttnerioideae</taxon>
        <taxon>Theobroma</taxon>
    </lineage>
</organism>
<evidence type="ECO:0000313" key="3">
    <source>
        <dbReference type="Proteomes" id="UP000694886"/>
    </source>
</evidence>
<sequence>MEADVIGDPLPDSWGGFPLSVNRVGSKRIRFGMEADNPWRSICRNISYTYLCSRVKQLWALQGDFQAVDLDNGFYCFQFENKSDYFHVLMEGPWTIVDHYITIRRWCLGFRSDEASVESIAAWVRLLGMPLEYYDKEILARISDKIGKTVKIDRTTSSQSRGKFAKLSMEIDLRKLLIPKIFIGGRWQKIEYEGLKMLCFHCGKFGHSEEGCVMKQKEKEELSEEQALKQSETQKVV</sequence>
<dbReference type="GO" id="GO:0008270">
    <property type="term" value="F:zinc ion binding"/>
    <property type="evidence" value="ECO:0007669"/>
    <property type="project" value="UniProtKB-KW"/>
</dbReference>
<dbReference type="Proteomes" id="UP000694886">
    <property type="component" value="Chromosome 4"/>
</dbReference>